<evidence type="ECO:0000313" key="16">
    <source>
        <dbReference type="Proteomes" id="UP001295444"/>
    </source>
</evidence>
<evidence type="ECO:0000256" key="3">
    <source>
        <dbReference type="ARBA" id="ARBA00022553"/>
    </source>
</evidence>
<dbReference type="SUPFAM" id="SSF46585">
    <property type="entry name" value="HR1 repeat"/>
    <property type="match status" value="2"/>
</dbReference>
<name>A0AAD1SCG3_PELCU</name>
<dbReference type="GO" id="GO:0007165">
    <property type="term" value="P:signal transduction"/>
    <property type="evidence" value="ECO:0007669"/>
    <property type="project" value="InterPro"/>
</dbReference>
<feature type="region of interest" description="Disordered" evidence="11">
    <location>
        <begin position="38"/>
        <end position="57"/>
    </location>
</feature>
<dbReference type="SMART" id="SM00133">
    <property type="entry name" value="S_TK_X"/>
    <property type="match status" value="1"/>
</dbReference>
<dbReference type="InterPro" id="IPR000961">
    <property type="entry name" value="AGC-kinase_C"/>
</dbReference>
<sequence length="962" mass="107376">MGDSRTIFSCFSCVRCDVSGTQVIEVIDVIEQGAGEHPECPQTRVAPDNDSCSSPNGDKLTNLEKQLEDEFKVNSKAEKLIKTYCTGRSKDQKHLGDAQKMLHDSNRKIEILRMLILQYKATPAIRALEKRIEELGHRFVIERAVAEGAKRAIKALDHGKPLVEAQSILHQANEKLDLLKYSMEELVKELPDSHPRKSITTEELSLNSNISKPAALTDEVRAQLKIDQVPVGSTSWKTVSNPSWNETFKLELNKSWELEFSLYWHDRRSLCATKTLKLEEFLVNRKQELCLQLEPQGTLFIKVTFSSPFIQKRTKLQTIRKFFSKKQEETIQPAPEEDTAIAILPLPVLDTESVVPSLPAVASNSEETIQSTSVEDKISGSLPLPVSDTESVVPSLPAVNTDTEETSPSTSEEDIISGSLPLPVSDTESVVPSLPAVDTDTEEIIQSASEEDITFSSLPLPVSNTESVVPSPPSVDTDTEETSQLTSEEDIIFSSLPLPVSDTESVVPSVPAVANDPEQIIQSASEEDIISGSLPLPVFNTESVESSPPVLDTKLEETIQSASENNIKSDNSSFPVFDTESVETSPPVFDTYMDEIIQSDEDRIYDSPPVPEFITLSPESSWSISVSPVVTSDTDSEPKDFPFCSDQAGHHIVIPESLYRDYGGCQDDSMDYTSDHVPCDTSQHDGRVSNQENSVLQDPEQYEDPCLKHEKNIFQTVSRKRHPFLVNLYASFQTEDLVCFVMEYAAGGDLLSTLINNVVAFTENRAMFYAACCVLGLEFLHKKNIAHRDLKLRNIVVDKDGYAKITDFGLSKHEMGFHDRTNTFCGTLEYMAPEIFERKHYTRSVDWWSLGVVIYVMLCGRFPFTGKDRETEISYKVVNTEADYPEFLSLEALSIIKSEIDWSALFSKNIIHPFAPSIAGPEDVSHVDRAFTTLDPILTPPEESPLIDQDLFQDFDWVGDWI</sequence>
<evidence type="ECO:0000256" key="7">
    <source>
        <dbReference type="ARBA" id="ARBA00022840"/>
    </source>
</evidence>
<dbReference type="GO" id="GO:0005524">
    <property type="term" value="F:ATP binding"/>
    <property type="evidence" value="ECO:0007669"/>
    <property type="project" value="UniProtKB-KW"/>
</dbReference>
<dbReference type="Gene3D" id="3.30.200.20">
    <property type="entry name" value="Phosphorylase Kinase, domain 1"/>
    <property type="match status" value="1"/>
</dbReference>
<proteinExistence type="inferred from homology"/>
<evidence type="ECO:0000259" key="13">
    <source>
        <dbReference type="PROSITE" id="PS51285"/>
    </source>
</evidence>
<dbReference type="PROSITE" id="PS51860">
    <property type="entry name" value="REM_1"/>
    <property type="match status" value="1"/>
</dbReference>
<dbReference type="InterPro" id="IPR036274">
    <property type="entry name" value="HR1_rpt_sf"/>
</dbReference>
<protein>
    <submittedName>
        <fullName evidence="15">Serine threonine- kinase N2 isoform X3</fullName>
    </submittedName>
</protein>
<dbReference type="GO" id="GO:0004697">
    <property type="term" value="F:diacylglycerol-dependent serine/threonine kinase activity"/>
    <property type="evidence" value="ECO:0007669"/>
    <property type="project" value="UniProtKB-EC"/>
</dbReference>
<keyword evidence="7" id="KW-0067">ATP-binding</keyword>
<evidence type="ECO:0000256" key="9">
    <source>
        <dbReference type="ARBA" id="ARBA00047470"/>
    </source>
</evidence>
<evidence type="ECO:0000256" key="5">
    <source>
        <dbReference type="ARBA" id="ARBA00022741"/>
    </source>
</evidence>
<dbReference type="Gene3D" id="1.10.287.160">
    <property type="entry name" value="HR1 repeat"/>
    <property type="match status" value="2"/>
</dbReference>
<gene>
    <name evidence="15" type="ORF">PECUL_23A045330</name>
</gene>
<keyword evidence="16" id="KW-1185">Reference proteome</keyword>
<keyword evidence="2" id="KW-0723">Serine/threonine-protein kinase</keyword>
<dbReference type="InterPro" id="IPR057459">
    <property type="entry name" value="SYDE1/2_C2"/>
</dbReference>
<keyword evidence="5" id="KW-0547">Nucleotide-binding</keyword>
<evidence type="ECO:0000256" key="1">
    <source>
        <dbReference type="ARBA" id="ARBA00005490"/>
    </source>
</evidence>
<dbReference type="Proteomes" id="UP001295444">
    <property type="component" value="Chromosome 05"/>
</dbReference>
<dbReference type="AlphaFoldDB" id="A0AAD1SCG3"/>
<keyword evidence="10" id="KW-0175">Coiled coil</keyword>
<feature type="domain" description="Protein kinase" evidence="12">
    <location>
        <begin position="656"/>
        <end position="962"/>
    </location>
</feature>
<comment type="catalytic activity">
    <reaction evidence="9">
        <text>L-seryl-[protein] + ATP = O-phospho-L-seryl-[protein] + ADP + H(+)</text>
        <dbReference type="Rhea" id="RHEA:17989"/>
        <dbReference type="Rhea" id="RHEA-COMP:9863"/>
        <dbReference type="Rhea" id="RHEA-COMP:11604"/>
        <dbReference type="ChEBI" id="CHEBI:15378"/>
        <dbReference type="ChEBI" id="CHEBI:29999"/>
        <dbReference type="ChEBI" id="CHEBI:30616"/>
        <dbReference type="ChEBI" id="CHEBI:83421"/>
        <dbReference type="ChEBI" id="CHEBI:456216"/>
        <dbReference type="EC" id="2.7.11.13"/>
    </reaction>
</comment>
<dbReference type="SMART" id="SM00742">
    <property type="entry name" value="Hr1"/>
    <property type="match status" value="2"/>
</dbReference>
<feature type="domain" description="REM-1" evidence="14">
    <location>
        <begin position="46"/>
        <end position="125"/>
    </location>
</feature>
<dbReference type="InterPro" id="IPR000719">
    <property type="entry name" value="Prot_kinase_dom"/>
</dbReference>
<evidence type="ECO:0000259" key="14">
    <source>
        <dbReference type="PROSITE" id="PS51860"/>
    </source>
</evidence>
<dbReference type="InterPro" id="IPR011009">
    <property type="entry name" value="Kinase-like_dom_sf"/>
</dbReference>
<dbReference type="Pfam" id="PF02185">
    <property type="entry name" value="HR1"/>
    <property type="match status" value="1"/>
</dbReference>
<dbReference type="PROSITE" id="PS51285">
    <property type="entry name" value="AGC_KINASE_CTER"/>
    <property type="match status" value="1"/>
</dbReference>
<accession>A0AAD1SCG3</accession>
<dbReference type="InterPro" id="IPR011072">
    <property type="entry name" value="HR1_rho-bd"/>
</dbReference>
<dbReference type="SMART" id="SM00220">
    <property type="entry name" value="S_TKc"/>
    <property type="match status" value="1"/>
</dbReference>
<keyword evidence="4" id="KW-0808">Transferase</keyword>
<comment type="similarity">
    <text evidence="1">Belongs to the protein kinase superfamily. AGC Ser/Thr protein kinase family. PKC subfamily.</text>
</comment>
<feature type="region of interest" description="Disordered" evidence="11">
    <location>
        <begin position="365"/>
        <end position="433"/>
    </location>
</feature>
<keyword evidence="3" id="KW-0597">Phosphoprotein</keyword>
<comment type="catalytic activity">
    <reaction evidence="8">
        <text>L-threonyl-[protein] + ATP = O-phospho-L-threonyl-[protein] + ADP + H(+)</text>
        <dbReference type="Rhea" id="RHEA:46608"/>
        <dbReference type="Rhea" id="RHEA-COMP:11060"/>
        <dbReference type="Rhea" id="RHEA-COMP:11605"/>
        <dbReference type="ChEBI" id="CHEBI:15378"/>
        <dbReference type="ChEBI" id="CHEBI:30013"/>
        <dbReference type="ChEBI" id="CHEBI:30616"/>
        <dbReference type="ChEBI" id="CHEBI:61977"/>
        <dbReference type="ChEBI" id="CHEBI:456216"/>
        <dbReference type="EC" id="2.7.11.13"/>
    </reaction>
</comment>
<dbReference type="InterPro" id="IPR008271">
    <property type="entry name" value="Ser/Thr_kinase_AS"/>
</dbReference>
<dbReference type="PROSITE" id="PS00108">
    <property type="entry name" value="PROTEIN_KINASE_ST"/>
    <property type="match status" value="1"/>
</dbReference>
<organism evidence="15 16">
    <name type="scientific">Pelobates cultripes</name>
    <name type="common">Western spadefoot toad</name>
    <dbReference type="NCBI Taxonomy" id="61616"/>
    <lineage>
        <taxon>Eukaryota</taxon>
        <taxon>Metazoa</taxon>
        <taxon>Chordata</taxon>
        <taxon>Craniata</taxon>
        <taxon>Vertebrata</taxon>
        <taxon>Euteleostomi</taxon>
        <taxon>Amphibia</taxon>
        <taxon>Batrachia</taxon>
        <taxon>Anura</taxon>
        <taxon>Pelobatoidea</taxon>
        <taxon>Pelobatidae</taxon>
        <taxon>Pelobates</taxon>
    </lineage>
</organism>
<dbReference type="Gene3D" id="1.10.510.10">
    <property type="entry name" value="Transferase(Phosphotransferase) domain 1"/>
    <property type="match status" value="1"/>
</dbReference>
<evidence type="ECO:0000256" key="6">
    <source>
        <dbReference type="ARBA" id="ARBA00022777"/>
    </source>
</evidence>
<evidence type="ECO:0000313" key="15">
    <source>
        <dbReference type="EMBL" id="CAH2297322.1"/>
    </source>
</evidence>
<feature type="region of interest" description="Disordered" evidence="11">
    <location>
        <begin position="460"/>
        <end position="486"/>
    </location>
</feature>
<dbReference type="EMBL" id="OW240916">
    <property type="protein sequence ID" value="CAH2297322.1"/>
    <property type="molecule type" value="Genomic_DNA"/>
</dbReference>
<feature type="domain" description="AGC-kinase C-terminal" evidence="13">
    <location>
        <begin position="898"/>
        <end position="962"/>
    </location>
</feature>
<dbReference type="Pfam" id="PF00069">
    <property type="entry name" value="Pkinase"/>
    <property type="match status" value="1"/>
</dbReference>
<dbReference type="InterPro" id="IPR017892">
    <property type="entry name" value="Pkinase_C"/>
</dbReference>
<dbReference type="InterPro" id="IPR035892">
    <property type="entry name" value="C2_domain_sf"/>
</dbReference>
<evidence type="ECO:0000256" key="4">
    <source>
        <dbReference type="ARBA" id="ARBA00022679"/>
    </source>
</evidence>
<evidence type="ECO:0000259" key="12">
    <source>
        <dbReference type="PROSITE" id="PS50011"/>
    </source>
</evidence>
<keyword evidence="6 15" id="KW-0418">Kinase</keyword>
<feature type="compositionally biased region" description="Acidic residues" evidence="11">
    <location>
        <begin position="477"/>
        <end position="486"/>
    </location>
</feature>
<dbReference type="Gene3D" id="2.60.40.150">
    <property type="entry name" value="C2 domain"/>
    <property type="match status" value="1"/>
</dbReference>
<dbReference type="PROSITE" id="PS50011">
    <property type="entry name" value="PROTEIN_KINASE_DOM"/>
    <property type="match status" value="1"/>
</dbReference>
<evidence type="ECO:0000256" key="2">
    <source>
        <dbReference type="ARBA" id="ARBA00022527"/>
    </source>
</evidence>
<evidence type="ECO:0000256" key="11">
    <source>
        <dbReference type="SAM" id="MobiDB-lite"/>
    </source>
</evidence>
<dbReference type="Pfam" id="PF00433">
    <property type="entry name" value="Pkinase_C"/>
    <property type="match status" value="1"/>
</dbReference>
<reference evidence="15" key="1">
    <citation type="submission" date="2022-03" db="EMBL/GenBank/DDBJ databases">
        <authorList>
            <person name="Alioto T."/>
            <person name="Alioto T."/>
            <person name="Gomez Garrido J."/>
        </authorList>
    </citation>
    <scope>NUCLEOTIDE SEQUENCE</scope>
</reference>
<dbReference type="PANTHER" id="PTHR24351">
    <property type="entry name" value="RIBOSOMAL PROTEIN S6 KINASE"/>
    <property type="match status" value="1"/>
</dbReference>
<dbReference type="Pfam" id="PF25336">
    <property type="entry name" value="C2_SYDE"/>
    <property type="match status" value="1"/>
</dbReference>
<evidence type="ECO:0000256" key="8">
    <source>
        <dbReference type="ARBA" id="ARBA00047272"/>
    </source>
</evidence>
<evidence type="ECO:0000256" key="10">
    <source>
        <dbReference type="PROSITE-ProRule" id="PRU01207"/>
    </source>
</evidence>
<dbReference type="SUPFAM" id="SSF49562">
    <property type="entry name" value="C2 domain (Calcium/lipid-binding domain, CaLB)"/>
    <property type="match status" value="1"/>
</dbReference>
<dbReference type="SUPFAM" id="SSF56112">
    <property type="entry name" value="Protein kinase-like (PK-like)"/>
    <property type="match status" value="1"/>
</dbReference>